<accession>A0AAV8YUC4</accession>
<dbReference type="AlphaFoldDB" id="A0AAV8YUC4"/>
<organism evidence="2 3">
    <name type="scientific">Aromia moschata</name>
    <dbReference type="NCBI Taxonomy" id="1265417"/>
    <lineage>
        <taxon>Eukaryota</taxon>
        <taxon>Metazoa</taxon>
        <taxon>Ecdysozoa</taxon>
        <taxon>Arthropoda</taxon>
        <taxon>Hexapoda</taxon>
        <taxon>Insecta</taxon>
        <taxon>Pterygota</taxon>
        <taxon>Neoptera</taxon>
        <taxon>Endopterygota</taxon>
        <taxon>Coleoptera</taxon>
        <taxon>Polyphaga</taxon>
        <taxon>Cucujiformia</taxon>
        <taxon>Chrysomeloidea</taxon>
        <taxon>Cerambycidae</taxon>
        <taxon>Cerambycinae</taxon>
        <taxon>Callichromatini</taxon>
        <taxon>Aromia</taxon>
    </lineage>
</organism>
<evidence type="ECO:0000313" key="3">
    <source>
        <dbReference type="Proteomes" id="UP001162162"/>
    </source>
</evidence>
<comment type="caution">
    <text evidence="2">The sequence shown here is derived from an EMBL/GenBank/DDBJ whole genome shotgun (WGS) entry which is preliminary data.</text>
</comment>
<name>A0AAV8YUC4_9CUCU</name>
<evidence type="ECO:0000256" key="1">
    <source>
        <dbReference type="SAM" id="MobiDB-lite"/>
    </source>
</evidence>
<gene>
    <name evidence="2" type="ORF">NQ318_003472</name>
</gene>
<keyword evidence="3" id="KW-1185">Reference proteome</keyword>
<feature type="compositionally biased region" description="Polar residues" evidence="1">
    <location>
        <begin position="108"/>
        <end position="123"/>
    </location>
</feature>
<proteinExistence type="predicted"/>
<protein>
    <submittedName>
        <fullName evidence="2">Uncharacterized protein</fullName>
    </submittedName>
</protein>
<feature type="compositionally biased region" description="Polar residues" evidence="1">
    <location>
        <begin position="134"/>
        <end position="149"/>
    </location>
</feature>
<feature type="region of interest" description="Disordered" evidence="1">
    <location>
        <begin position="103"/>
        <end position="232"/>
    </location>
</feature>
<evidence type="ECO:0000313" key="2">
    <source>
        <dbReference type="EMBL" id="KAJ8955375.1"/>
    </source>
</evidence>
<dbReference type="EMBL" id="JAPWTK010000038">
    <property type="protein sequence ID" value="KAJ8955375.1"/>
    <property type="molecule type" value="Genomic_DNA"/>
</dbReference>
<sequence>MPNKGVPSDFHVIRLGKLHQLIGLCVIKLSLGRFGGIDLHLIFGCQEIKLCSSQRLVCGIAELSAFVNKVVLHYTNMEFGIIGREEKKNSILLSKVGTMTILPPIRKTTGNAEENKESNQQNGPPERTNRRNDINSIQIASLSENNASARRSPFPFKSDRKERLRKRYKEADRPRDRESVREQKREVRREQKRDRIVINKREIISEPLHENNTITSPVDNPDTEPPCNNNKR</sequence>
<reference evidence="2" key="1">
    <citation type="journal article" date="2023" name="Insect Mol. Biol.">
        <title>Genome sequencing provides insights into the evolution of gene families encoding plant cell wall-degrading enzymes in longhorned beetles.</title>
        <authorList>
            <person name="Shin N.R."/>
            <person name="Okamura Y."/>
            <person name="Kirsch R."/>
            <person name="Pauchet Y."/>
        </authorList>
    </citation>
    <scope>NUCLEOTIDE SEQUENCE</scope>
    <source>
        <strain evidence="2">AMC_N1</strain>
    </source>
</reference>
<feature type="compositionally biased region" description="Basic and acidic residues" evidence="1">
    <location>
        <begin position="169"/>
        <end position="209"/>
    </location>
</feature>
<dbReference type="Proteomes" id="UP001162162">
    <property type="component" value="Unassembled WGS sequence"/>
</dbReference>